<dbReference type="InterPro" id="IPR010310">
    <property type="entry name" value="T7SS_ESAT-6-like"/>
</dbReference>
<feature type="region of interest" description="Disordered" evidence="2">
    <location>
        <begin position="78"/>
        <end position="108"/>
    </location>
</feature>
<evidence type="ECO:0000313" key="4">
    <source>
        <dbReference type="Proteomes" id="UP001500635"/>
    </source>
</evidence>
<reference evidence="4" key="1">
    <citation type="journal article" date="2019" name="Int. J. Syst. Evol. Microbiol.">
        <title>The Global Catalogue of Microorganisms (GCM) 10K type strain sequencing project: providing services to taxonomists for standard genome sequencing and annotation.</title>
        <authorList>
            <consortium name="The Broad Institute Genomics Platform"/>
            <consortium name="The Broad Institute Genome Sequencing Center for Infectious Disease"/>
            <person name="Wu L."/>
            <person name="Ma J."/>
        </authorList>
    </citation>
    <scope>NUCLEOTIDE SEQUENCE [LARGE SCALE GENOMIC DNA]</scope>
    <source>
        <strain evidence="4">JCM 17688</strain>
    </source>
</reference>
<comment type="similarity">
    <text evidence="1">Belongs to the WXG100 family.</text>
</comment>
<dbReference type="NCBIfam" id="TIGR03930">
    <property type="entry name" value="WXG100_ESAT6"/>
    <property type="match status" value="1"/>
</dbReference>
<name>A0ABP8KK46_9ACTN</name>
<evidence type="ECO:0000256" key="2">
    <source>
        <dbReference type="SAM" id="MobiDB-lite"/>
    </source>
</evidence>
<keyword evidence="4" id="KW-1185">Reference proteome</keyword>
<dbReference type="RefSeq" id="WP_345001984.1">
    <property type="nucleotide sequence ID" value="NZ_BAABFR010000216.1"/>
</dbReference>
<dbReference type="Gene3D" id="1.10.287.1060">
    <property type="entry name" value="ESAT-6-like"/>
    <property type="match status" value="1"/>
</dbReference>
<sequence length="108" mass="10826">MGTSAELAGMAASAGALSELGSAMNGTLGQLRNDVEMTRSAWTGAAQGAFQAVMADWDQNSAKLNNALNDIGEMLGANTTGYQTSEDDNQSTIAALGGSGGLNIPSLA</sequence>
<proteinExistence type="inferred from homology"/>
<dbReference type="Pfam" id="PF06013">
    <property type="entry name" value="WXG100"/>
    <property type="match status" value="1"/>
</dbReference>
<protein>
    <recommendedName>
        <fullName evidence="1">ESAT-6-like protein</fullName>
    </recommendedName>
</protein>
<evidence type="ECO:0000256" key="1">
    <source>
        <dbReference type="RuleBase" id="RU362001"/>
    </source>
</evidence>
<dbReference type="InterPro" id="IPR036689">
    <property type="entry name" value="ESAT-6-like_sf"/>
</dbReference>
<accession>A0ABP8KK46</accession>
<dbReference type="EMBL" id="BAABFR010000216">
    <property type="protein sequence ID" value="GAA4408384.1"/>
    <property type="molecule type" value="Genomic_DNA"/>
</dbReference>
<dbReference type="Proteomes" id="UP001500635">
    <property type="component" value="Unassembled WGS sequence"/>
</dbReference>
<evidence type="ECO:0000313" key="3">
    <source>
        <dbReference type="EMBL" id="GAA4408384.1"/>
    </source>
</evidence>
<organism evidence="3 4">
    <name type="scientific">Tsukamurella soli</name>
    <dbReference type="NCBI Taxonomy" id="644556"/>
    <lineage>
        <taxon>Bacteria</taxon>
        <taxon>Bacillati</taxon>
        <taxon>Actinomycetota</taxon>
        <taxon>Actinomycetes</taxon>
        <taxon>Mycobacteriales</taxon>
        <taxon>Tsukamurellaceae</taxon>
        <taxon>Tsukamurella</taxon>
    </lineage>
</organism>
<gene>
    <name evidence="3" type="ORF">GCM10023147_52340</name>
</gene>
<dbReference type="SUPFAM" id="SSF140453">
    <property type="entry name" value="EsxAB dimer-like"/>
    <property type="match status" value="1"/>
</dbReference>
<comment type="caution">
    <text evidence="3">The sequence shown here is derived from an EMBL/GenBank/DDBJ whole genome shotgun (WGS) entry which is preliminary data.</text>
</comment>